<organism evidence="2 3">
    <name type="scientific">Coccidioides immitis H538.4</name>
    <dbReference type="NCBI Taxonomy" id="396776"/>
    <lineage>
        <taxon>Eukaryota</taxon>
        <taxon>Fungi</taxon>
        <taxon>Dikarya</taxon>
        <taxon>Ascomycota</taxon>
        <taxon>Pezizomycotina</taxon>
        <taxon>Eurotiomycetes</taxon>
        <taxon>Eurotiomycetidae</taxon>
        <taxon>Onygenales</taxon>
        <taxon>Onygenaceae</taxon>
        <taxon>Coccidioides</taxon>
    </lineage>
</organism>
<gene>
    <name evidence="2" type="ORF">CIHG_08930</name>
</gene>
<sequence>MIKDSHGGVTEILSRIMNLNRKVIGAGVRQELHLRQEMTEQEGSASRNGAIVAMELKRRGSRGRKGQRSLLHVGQYLGHKMYQQANQFNQNANCGRITQHLKIDQGQANHARLSGNTAPKYGRAPDETLDNDMHKPGGLHCPGHRKKIRGHIRITVNVPAITKTQDTNERESVASEYLSRSRRMRIPSSDKTAGILSTVSCEFYCYLSRGYLLNNRNKCLSTQQKVWDDTSASSLASSEDSNQSSTHIVTSTTSKHRQAQSPQSVQQQCARDTNAGTASNATSVIMPTPLQPQKPMQTTASASKTNSERFQGKGDGELNQFPRTFIEEQPYVRNFPARRLGHCQSSRQPAEFTYEGMHNNFQRAREAMTGIFPGPSGNHKRLSICRMTRRQTIIPPRNITQNCPFSTERRIMTKLRVVKASMVETPSGLETQGI</sequence>
<dbReference type="Proteomes" id="UP000054563">
    <property type="component" value="Unassembled WGS sequence"/>
</dbReference>
<feature type="compositionally biased region" description="Polar residues" evidence="1">
    <location>
        <begin position="269"/>
        <end position="285"/>
    </location>
</feature>
<evidence type="ECO:0000313" key="2">
    <source>
        <dbReference type="EMBL" id="KMU91181.1"/>
    </source>
</evidence>
<feature type="compositionally biased region" description="Basic and acidic residues" evidence="1">
    <location>
        <begin position="306"/>
        <end position="316"/>
    </location>
</feature>
<name>A0A0J8S2Z0_COCIT</name>
<evidence type="ECO:0000256" key="1">
    <source>
        <dbReference type="SAM" id="MobiDB-lite"/>
    </source>
</evidence>
<dbReference type="VEuPathDB" id="FungiDB:CIHG_08930"/>
<dbReference type="EMBL" id="DS017031">
    <property type="protein sequence ID" value="KMU91181.1"/>
    <property type="molecule type" value="Genomic_DNA"/>
</dbReference>
<dbReference type="AlphaFoldDB" id="A0A0J8S2Z0"/>
<feature type="compositionally biased region" description="Polar residues" evidence="1">
    <location>
        <begin position="294"/>
        <end position="305"/>
    </location>
</feature>
<feature type="region of interest" description="Disordered" evidence="1">
    <location>
        <begin position="234"/>
        <end position="316"/>
    </location>
</feature>
<proteinExistence type="predicted"/>
<reference evidence="3" key="1">
    <citation type="journal article" date="2010" name="Genome Res.">
        <title>Population genomic sequencing of Coccidioides fungi reveals recent hybridization and transposon control.</title>
        <authorList>
            <person name="Neafsey D.E."/>
            <person name="Barker B.M."/>
            <person name="Sharpton T.J."/>
            <person name="Stajich J.E."/>
            <person name="Park D.J."/>
            <person name="Whiston E."/>
            <person name="Hung C.-Y."/>
            <person name="McMahan C."/>
            <person name="White J."/>
            <person name="Sykes S."/>
            <person name="Heiman D."/>
            <person name="Young S."/>
            <person name="Zeng Q."/>
            <person name="Abouelleil A."/>
            <person name="Aftuck L."/>
            <person name="Bessette D."/>
            <person name="Brown A."/>
            <person name="FitzGerald M."/>
            <person name="Lui A."/>
            <person name="Macdonald J.P."/>
            <person name="Priest M."/>
            <person name="Orbach M.J."/>
            <person name="Galgiani J.N."/>
            <person name="Kirkland T.N."/>
            <person name="Cole G.T."/>
            <person name="Birren B.W."/>
            <person name="Henn M.R."/>
            <person name="Taylor J.W."/>
            <person name="Rounsley S.D."/>
        </authorList>
    </citation>
    <scope>NUCLEOTIDE SEQUENCE [LARGE SCALE GENOMIC DNA]</scope>
    <source>
        <strain evidence="3">H538.4</strain>
    </source>
</reference>
<evidence type="ECO:0000313" key="3">
    <source>
        <dbReference type="Proteomes" id="UP000054563"/>
    </source>
</evidence>
<accession>A0A0J8S2Z0</accession>
<protein>
    <submittedName>
        <fullName evidence="2">Uncharacterized protein</fullName>
    </submittedName>
</protein>
<feature type="compositionally biased region" description="Low complexity" evidence="1">
    <location>
        <begin position="234"/>
        <end position="245"/>
    </location>
</feature>
<feature type="compositionally biased region" description="Low complexity" evidence="1">
    <location>
        <begin position="259"/>
        <end position="268"/>
    </location>
</feature>